<dbReference type="GO" id="GO:0031177">
    <property type="term" value="F:phosphopantetheine binding"/>
    <property type="evidence" value="ECO:0007669"/>
    <property type="project" value="TreeGrafter"/>
</dbReference>
<dbReference type="InterPro" id="IPR006162">
    <property type="entry name" value="Ppantetheine_attach_site"/>
</dbReference>
<dbReference type="InterPro" id="IPR036736">
    <property type="entry name" value="ACP-like_sf"/>
</dbReference>
<evidence type="ECO:0000313" key="6">
    <source>
        <dbReference type="Proteomes" id="UP000316213"/>
    </source>
</evidence>
<dbReference type="InterPro" id="IPR029063">
    <property type="entry name" value="SAM-dependent_MTases_sf"/>
</dbReference>
<dbReference type="GO" id="GO:0005829">
    <property type="term" value="C:cytosol"/>
    <property type="evidence" value="ECO:0007669"/>
    <property type="project" value="TreeGrafter"/>
</dbReference>
<evidence type="ECO:0000256" key="3">
    <source>
        <dbReference type="ARBA" id="ARBA00022553"/>
    </source>
</evidence>
<dbReference type="InterPro" id="IPR042099">
    <property type="entry name" value="ANL_N_sf"/>
</dbReference>
<evidence type="ECO:0000313" key="5">
    <source>
        <dbReference type="EMBL" id="TWU03766.1"/>
    </source>
</evidence>
<keyword evidence="3" id="KW-0597">Phosphoprotein</keyword>
<name>A0A5C6AXH1_9BACT</name>
<dbReference type="InterPro" id="IPR023213">
    <property type="entry name" value="CAT-like_dom_sf"/>
</dbReference>
<evidence type="ECO:0000259" key="4">
    <source>
        <dbReference type="PROSITE" id="PS50075"/>
    </source>
</evidence>
<comment type="cofactor">
    <cofactor evidence="1">
        <name>pantetheine 4'-phosphate</name>
        <dbReference type="ChEBI" id="CHEBI:47942"/>
    </cofactor>
</comment>
<dbReference type="InterPro" id="IPR013217">
    <property type="entry name" value="Methyltransf_12"/>
</dbReference>
<dbReference type="InterPro" id="IPR001031">
    <property type="entry name" value="Thioesterase"/>
</dbReference>
<dbReference type="InterPro" id="IPR045851">
    <property type="entry name" value="AMP-bd_C_sf"/>
</dbReference>
<dbReference type="GO" id="GO:0003824">
    <property type="term" value="F:catalytic activity"/>
    <property type="evidence" value="ECO:0007669"/>
    <property type="project" value="InterPro"/>
</dbReference>
<dbReference type="Pfam" id="PF08242">
    <property type="entry name" value="Methyltransf_12"/>
    <property type="match status" value="1"/>
</dbReference>
<dbReference type="SUPFAM" id="SSF56801">
    <property type="entry name" value="Acetyl-CoA synthetase-like"/>
    <property type="match status" value="1"/>
</dbReference>
<organism evidence="5 6">
    <name type="scientific">Neorhodopirellula pilleata</name>
    <dbReference type="NCBI Taxonomy" id="2714738"/>
    <lineage>
        <taxon>Bacteria</taxon>
        <taxon>Pseudomonadati</taxon>
        <taxon>Planctomycetota</taxon>
        <taxon>Planctomycetia</taxon>
        <taxon>Pirellulales</taxon>
        <taxon>Pirellulaceae</taxon>
        <taxon>Neorhodopirellula</taxon>
    </lineage>
</organism>
<dbReference type="PROSITE" id="PS50075">
    <property type="entry name" value="CARRIER"/>
    <property type="match status" value="1"/>
</dbReference>
<dbReference type="InterPro" id="IPR000873">
    <property type="entry name" value="AMP-dep_synth/lig_dom"/>
</dbReference>
<dbReference type="Gene3D" id="3.30.300.30">
    <property type="match status" value="2"/>
</dbReference>
<dbReference type="Gene3D" id="3.40.50.12780">
    <property type="entry name" value="N-terminal domain of ligase-like"/>
    <property type="match status" value="1"/>
</dbReference>
<dbReference type="Pfam" id="PF00550">
    <property type="entry name" value="PP-binding"/>
    <property type="match status" value="1"/>
</dbReference>
<dbReference type="InterPro" id="IPR029058">
    <property type="entry name" value="AB_hydrolase_fold"/>
</dbReference>
<dbReference type="CDD" id="cd02440">
    <property type="entry name" value="AdoMet_MTases"/>
    <property type="match status" value="1"/>
</dbReference>
<dbReference type="Proteomes" id="UP000316213">
    <property type="component" value="Unassembled WGS sequence"/>
</dbReference>
<dbReference type="SMART" id="SM00824">
    <property type="entry name" value="PKS_TE"/>
    <property type="match status" value="1"/>
</dbReference>
<dbReference type="EMBL" id="SJPM01000001">
    <property type="protein sequence ID" value="TWU03766.1"/>
    <property type="molecule type" value="Genomic_DNA"/>
</dbReference>
<comment type="caution">
    <text evidence="5">The sequence shown here is derived from an EMBL/GenBank/DDBJ whole genome shotgun (WGS) entry which is preliminary data.</text>
</comment>
<dbReference type="Pfam" id="PF00975">
    <property type="entry name" value="Thioesterase"/>
    <property type="match status" value="1"/>
</dbReference>
<dbReference type="CDD" id="cd19531">
    <property type="entry name" value="LCL_NRPS-like"/>
    <property type="match status" value="1"/>
</dbReference>
<dbReference type="SUPFAM" id="SSF53474">
    <property type="entry name" value="alpha/beta-Hydrolases"/>
    <property type="match status" value="1"/>
</dbReference>
<dbReference type="InterPro" id="IPR009081">
    <property type="entry name" value="PP-bd_ACP"/>
</dbReference>
<dbReference type="InterPro" id="IPR020802">
    <property type="entry name" value="TesA-like"/>
</dbReference>
<dbReference type="NCBIfam" id="TIGR01733">
    <property type="entry name" value="AA-adenyl-dom"/>
    <property type="match status" value="1"/>
</dbReference>
<dbReference type="PANTHER" id="PTHR45527">
    <property type="entry name" value="NONRIBOSOMAL PEPTIDE SYNTHETASE"/>
    <property type="match status" value="1"/>
</dbReference>
<evidence type="ECO:0000256" key="2">
    <source>
        <dbReference type="ARBA" id="ARBA00022450"/>
    </source>
</evidence>
<dbReference type="SUPFAM" id="SSF47336">
    <property type="entry name" value="ACP-like"/>
    <property type="match status" value="1"/>
</dbReference>
<proteinExistence type="predicted"/>
<dbReference type="Pfam" id="PF00501">
    <property type="entry name" value="AMP-binding"/>
    <property type="match status" value="1"/>
</dbReference>
<dbReference type="Pfam" id="PF00668">
    <property type="entry name" value="Condensation"/>
    <property type="match status" value="1"/>
</dbReference>
<dbReference type="PANTHER" id="PTHR45527:SF1">
    <property type="entry name" value="FATTY ACID SYNTHASE"/>
    <property type="match status" value="1"/>
</dbReference>
<feature type="domain" description="Carrier" evidence="4">
    <location>
        <begin position="1351"/>
        <end position="1426"/>
    </location>
</feature>
<dbReference type="Gene3D" id="3.40.50.1820">
    <property type="entry name" value="alpha/beta hydrolase"/>
    <property type="match status" value="1"/>
</dbReference>
<dbReference type="Gene3D" id="3.40.50.150">
    <property type="entry name" value="Vaccinia Virus protein VP39"/>
    <property type="match status" value="1"/>
</dbReference>
<keyword evidence="2" id="KW-0596">Phosphopantetheine</keyword>
<dbReference type="SUPFAM" id="SSF53335">
    <property type="entry name" value="S-adenosyl-L-methionine-dependent methyltransferases"/>
    <property type="match status" value="1"/>
</dbReference>
<gene>
    <name evidence="5" type="primary">cmdD</name>
    <name evidence="5" type="ORF">Pla100_06960</name>
</gene>
<protein>
    <submittedName>
        <fullName evidence="5">Chondramide synthase cmdD</fullName>
    </submittedName>
</protein>
<keyword evidence="6" id="KW-1185">Reference proteome</keyword>
<dbReference type="RefSeq" id="WP_231602629.1">
    <property type="nucleotide sequence ID" value="NZ_SJPM01000001.1"/>
</dbReference>
<dbReference type="GO" id="GO:0009403">
    <property type="term" value="P:toxin biosynthetic process"/>
    <property type="evidence" value="ECO:0007669"/>
    <property type="project" value="UniProtKB-ARBA"/>
</dbReference>
<accession>A0A5C6AXH1</accession>
<dbReference type="GO" id="GO:0043041">
    <property type="term" value="P:amino acid activation for nonribosomal peptide biosynthetic process"/>
    <property type="evidence" value="ECO:0007669"/>
    <property type="project" value="TreeGrafter"/>
</dbReference>
<sequence length="1704" mass="190241">MSDLEKRLDQLSPAKRALLERMILERGGQVPSRIPVRPADAPPELSGAEKRLWFVDQIAKDDPFYNMPLAADLHGKLDRDALQRAVEIVVGRHESLRTTYHLAPDGIPYRTVHDNMPVPCTFVDLSEAGQKNQGGIREVLKRRMRVAGRAPFDLENGPLLRIHLFRLDDEHHVIELVMHHIVSDGWSMIVMLRELTIAYEAIVASDEVELPELAIQYCDFAHWQNERLSDDRIESQMQFWRNRLAGAPTVLNLPIDRPRPAIQDFVGATVEFELSESLTRQINELAIACQTTPFVILMASEAVLLSRYCGQTDLVLGTASAGRVHSEIEPLIGFFVNTLPLRVELQPGMSFHELVQQIHESTLQAHENAEVPFEKLVEELAPTRDRSYSPIFQAALVMQNLPRDHRLARDLKRTPSLQVRPTLVDNGTAKYDLTFFLWEEDRRLIGHVEYRSALLDRSTIERMIDSYQTILSAVVDAPENLIVHLPVVSPEQRAQVIDQFNQTEPLETTTQLLHELIEYQATHHSQKVAVIDDGREFTFEQIVERAKVIAGHLIRSGVGRESAVVVRLPRSVDLITSILGILKAGGTFVPLDPELPPSRLQHIVEATDAVTIIDSQWLMNHGDAVVRDSHVETVFPEVRPTDRAYIIFTSGSTGTPKGVEIEHRSIVNFVLAQIDRMKVTSAERFMFGFSPSFDGAISEIFYSLSCGGTLVVVKQSTLLDPVSLTEFLNRNEVTVAKFPPALLAMLDQEKLPGLRTVASAGDKLTGELARRWLENGRCVFNGYGPTEVSVGCSMMPLHQNWSGDKPPIGRPMKQMRMYILDEHRQPLPIGVTGEIYIGGRGVGRGYLDSPEQTDAVFVDDPFARPPYPDLSHARMYRTGDLGRWLPEGVVEFVGRADDQVSLRGYRIEPAEIAAALEKLKLVRQAHVIQRSDRESAQIVAYVVPESDILKAELATVSETQHVSQWRDLFEQTHRIAPPVLDPSFNITGWVSTFTGQPIPTAEMREWADGAIDRITGLQPKRVLEIGCGTGLLLLRIAGRCEQYVGSDLLESSLDNIRKELSRDDALRSKVRLHHANADDFTHLGDAQFDCIVLNSVVQYFPSIEYLRRVLTGAMQHLRPGGYLFLGDIRNLLLQRTMAAAVEREHADPTLPISELKHRIRSRIEHEEELLIDPRWFADVQAVHPRLCDSRVFLKAAQADNELSQFRYDVVIRADEAISDSVLASLGATNYVTQDATERATAYDSSLQHLETLPDTATVADAKRCQDSFSLSPAKRVRDSFGPAANDPTAAELTRLLTKRLRDQLAERLPSYMVPGAMVVMDELPRTINGKIDRDLLPRPTGRPAWAGQFEAASTPTQRLLVEVWEELLDTRPIGIQDDFFELGGHSMLAVRMTSEVEKLTGQRLPLVAMFQKATVAHLATLIDQPELASAHSTRVPLFVPAAGSSDAPLFCVHPAGGTVFCYRDLAKELSGQRPVYGLQANGIDGNRPPHETLAEMAAHYARVIRETHGEGTVHLVGWSLGGNIAFEVARQLRKRGTPVGMVALLDSGLLSPDAELREEDFLPLLSALFPAEMNLDLEELRQKPQAEQLQFFIERASQAGIVPGELGVEQLAANNAMHVFGVFQANVKAVHQYIAEPYNGEVHLFRPKDQGKTNSLFDDPVLGWRGVTKDVHVHEVPGDHAHMLQTPAVTVLAEHFEQLMSQSS</sequence>
<dbReference type="PROSITE" id="PS00455">
    <property type="entry name" value="AMP_BINDING"/>
    <property type="match status" value="1"/>
</dbReference>
<dbReference type="Gene3D" id="3.30.559.30">
    <property type="entry name" value="Nonribosomal peptide synthetase, condensation domain"/>
    <property type="match status" value="1"/>
</dbReference>
<dbReference type="InterPro" id="IPR010071">
    <property type="entry name" value="AA_adenyl_dom"/>
</dbReference>
<dbReference type="InterPro" id="IPR001242">
    <property type="entry name" value="Condensation_dom"/>
</dbReference>
<reference evidence="5 6" key="1">
    <citation type="submission" date="2019-02" db="EMBL/GenBank/DDBJ databases">
        <title>Deep-cultivation of Planctomycetes and their phenomic and genomic characterization uncovers novel biology.</title>
        <authorList>
            <person name="Wiegand S."/>
            <person name="Jogler M."/>
            <person name="Boedeker C."/>
            <person name="Pinto D."/>
            <person name="Vollmers J."/>
            <person name="Rivas-Marin E."/>
            <person name="Kohn T."/>
            <person name="Peeters S.H."/>
            <person name="Heuer A."/>
            <person name="Rast P."/>
            <person name="Oberbeckmann S."/>
            <person name="Bunk B."/>
            <person name="Jeske O."/>
            <person name="Meyerdierks A."/>
            <person name="Storesund J.E."/>
            <person name="Kallscheuer N."/>
            <person name="Luecker S."/>
            <person name="Lage O.M."/>
            <person name="Pohl T."/>
            <person name="Merkel B.J."/>
            <person name="Hornburger P."/>
            <person name="Mueller R.-W."/>
            <person name="Bruemmer F."/>
            <person name="Labrenz M."/>
            <person name="Spormann A.M."/>
            <person name="Op Den Camp H."/>
            <person name="Overmann J."/>
            <person name="Amann R."/>
            <person name="Jetten M.S.M."/>
            <person name="Mascher T."/>
            <person name="Medema M.H."/>
            <person name="Devos D.P."/>
            <person name="Kaster A.-K."/>
            <person name="Ovreas L."/>
            <person name="Rohde M."/>
            <person name="Galperin M.Y."/>
            <person name="Jogler C."/>
        </authorList>
    </citation>
    <scope>NUCLEOTIDE SEQUENCE [LARGE SCALE GENOMIC DNA]</scope>
    <source>
        <strain evidence="5 6">Pla100</strain>
    </source>
</reference>
<dbReference type="Gene3D" id="1.10.1200.10">
    <property type="entry name" value="ACP-like"/>
    <property type="match status" value="1"/>
</dbReference>
<dbReference type="SUPFAM" id="SSF52777">
    <property type="entry name" value="CoA-dependent acyltransferases"/>
    <property type="match status" value="2"/>
</dbReference>
<dbReference type="CDD" id="cd05930">
    <property type="entry name" value="A_NRPS"/>
    <property type="match status" value="1"/>
</dbReference>
<dbReference type="FunFam" id="3.40.50.12780:FF:000012">
    <property type="entry name" value="Non-ribosomal peptide synthetase"/>
    <property type="match status" value="1"/>
</dbReference>
<dbReference type="InterPro" id="IPR020845">
    <property type="entry name" value="AMP-binding_CS"/>
</dbReference>
<dbReference type="Gene3D" id="3.30.559.10">
    <property type="entry name" value="Chloramphenicol acetyltransferase-like domain"/>
    <property type="match status" value="1"/>
</dbReference>
<evidence type="ECO:0000256" key="1">
    <source>
        <dbReference type="ARBA" id="ARBA00001957"/>
    </source>
</evidence>
<dbReference type="PROSITE" id="PS00012">
    <property type="entry name" value="PHOSPHOPANTETHEINE"/>
    <property type="match status" value="1"/>
</dbReference>